<evidence type="ECO:0000256" key="7">
    <source>
        <dbReference type="ARBA" id="ARBA00023136"/>
    </source>
</evidence>
<feature type="transmembrane region" description="Helical" evidence="9">
    <location>
        <begin position="12"/>
        <end position="34"/>
    </location>
</feature>
<dbReference type="AlphaFoldDB" id="A0A2X0WE83"/>
<reference evidence="10 11" key="1">
    <citation type="submission" date="2018-06" db="EMBL/GenBank/DDBJ databases">
        <authorList>
            <consortium name="Pathogen Informatics"/>
            <person name="Doyle S."/>
        </authorList>
    </citation>
    <scope>NUCLEOTIDE SEQUENCE [LARGE SCALE GENOMIC DNA]</scope>
    <source>
        <strain evidence="10 11">NCTC13093</strain>
    </source>
</reference>
<dbReference type="PANTHER" id="PTHR33529:SF2">
    <property type="entry name" value="LIPOPOLYSACCHARIDE EXPORT SYSTEM PERMEASE PROTEIN LPTG"/>
    <property type="match status" value="1"/>
</dbReference>
<feature type="transmembrane region" description="Helical" evidence="9">
    <location>
        <begin position="99"/>
        <end position="123"/>
    </location>
</feature>
<dbReference type="Proteomes" id="UP000250086">
    <property type="component" value="Unassembled WGS sequence"/>
</dbReference>
<feature type="transmembrane region" description="Helical" evidence="9">
    <location>
        <begin position="273"/>
        <end position="292"/>
    </location>
</feature>
<dbReference type="GO" id="GO:0043190">
    <property type="term" value="C:ATP-binding cassette (ABC) transporter complex"/>
    <property type="evidence" value="ECO:0007669"/>
    <property type="project" value="InterPro"/>
</dbReference>
<organism evidence="10 11">
    <name type="scientific">Anaerobiospirillum thomasii</name>
    <dbReference type="NCBI Taxonomy" id="179995"/>
    <lineage>
        <taxon>Bacteria</taxon>
        <taxon>Pseudomonadati</taxon>
        <taxon>Pseudomonadota</taxon>
        <taxon>Gammaproteobacteria</taxon>
        <taxon>Aeromonadales</taxon>
        <taxon>Succinivibrionaceae</taxon>
        <taxon>Anaerobiospirillum</taxon>
    </lineage>
</organism>
<keyword evidence="7 9" id="KW-0472">Membrane</keyword>
<evidence type="ECO:0000256" key="4">
    <source>
        <dbReference type="ARBA" id="ARBA00022475"/>
    </source>
</evidence>
<dbReference type="Pfam" id="PF03739">
    <property type="entry name" value="LptF_LptG"/>
    <property type="match status" value="1"/>
</dbReference>
<gene>
    <name evidence="10" type="primary">lptG_1</name>
    <name evidence="10" type="ORF">NCTC13093_00040</name>
</gene>
<keyword evidence="5 9" id="KW-0812">Transmembrane</keyword>
<feature type="transmembrane region" description="Helical" evidence="9">
    <location>
        <begin position="54"/>
        <end position="78"/>
    </location>
</feature>
<comment type="similarity">
    <text evidence="3">Belongs to the LptF/LptG family.</text>
</comment>
<evidence type="ECO:0000313" key="10">
    <source>
        <dbReference type="EMBL" id="SPT68667.1"/>
    </source>
</evidence>
<evidence type="ECO:0000256" key="9">
    <source>
        <dbReference type="SAM" id="Phobius"/>
    </source>
</evidence>
<dbReference type="EMBL" id="UAPV01000001">
    <property type="protein sequence ID" value="SPT68667.1"/>
    <property type="molecule type" value="Genomic_DNA"/>
</dbReference>
<evidence type="ECO:0000256" key="8">
    <source>
        <dbReference type="ARBA" id="ARBA00026081"/>
    </source>
</evidence>
<feature type="transmembrane region" description="Helical" evidence="9">
    <location>
        <begin position="299"/>
        <end position="316"/>
    </location>
</feature>
<feature type="transmembrane region" description="Helical" evidence="9">
    <location>
        <begin position="328"/>
        <end position="350"/>
    </location>
</feature>
<dbReference type="RefSeq" id="WP_113742930.1">
    <property type="nucleotide sequence ID" value="NZ_UAPV01000001.1"/>
</dbReference>
<dbReference type="InterPro" id="IPR030923">
    <property type="entry name" value="LptG"/>
</dbReference>
<keyword evidence="11" id="KW-1185">Reference proteome</keyword>
<accession>A0A2X0WE83</accession>
<evidence type="ECO:0000256" key="3">
    <source>
        <dbReference type="ARBA" id="ARBA00007725"/>
    </source>
</evidence>
<dbReference type="GO" id="GO:0015920">
    <property type="term" value="P:lipopolysaccharide transport"/>
    <property type="evidence" value="ECO:0007669"/>
    <property type="project" value="TreeGrafter"/>
</dbReference>
<comment type="subunit">
    <text evidence="8">Component of the lipopolysaccharide transport and assembly complex. The LptBFG transporter is composed of two ATP-binding proteins (LptB) and two transmembrane proteins (LptF and LptG).</text>
</comment>
<evidence type="ECO:0000256" key="1">
    <source>
        <dbReference type="ARBA" id="ARBA00002265"/>
    </source>
</evidence>
<evidence type="ECO:0000256" key="5">
    <source>
        <dbReference type="ARBA" id="ARBA00022692"/>
    </source>
</evidence>
<evidence type="ECO:0000256" key="2">
    <source>
        <dbReference type="ARBA" id="ARBA00004651"/>
    </source>
</evidence>
<keyword evidence="6 9" id="KW-1133">Transmembrane helix</keyword>
<keyword evidence="4" id="KW-1003">Cell membrane</keyword>
<dbReference type="GO" id="GO:0055085">
    <property type="term" value="P:transmembrane transport"/>
    <property type="evidence" value="ECO:0007669"/>
    <property type="project" value="InterPro"/>
</dbReference>
<protein>
    <submittedName>
        <fullName evidence="10">Lipopolysaccharide export system permease protein lptG</fullName>
    </submittedName>
</protein>
<sequence>MFGVLDRYVGKNVLYTVLIVTVILTFLTTLITFVDRLRYLGRGSVDFLFLTEYILMQVPGILVMFFPIAVLIGGAVALGSLAKTSELIVLQSIGVSRTGIVLSSLKILFPVIAVVLLIGEFIVPRVSQYAETKLNYAESNGAISLNYLSLWLKEGESFIGINTIYTDGTLNAIVKYDMHDGAMKAVSYASKARYENGAWQMYDVTRYIYNEDKVVIEKAEHEPWKLNLTPERVAVVREKAVSLSVFGLMDYIEYLEENNQDASKYKLDLYGKFLTPLNIVVMLLLAASTVFGPLRQTSMGVRILGGIALGFMFYLANRVGVPLSLVYGIPPLIGASAPTLAFLGLALYVLSRKS</sequence>
<dbReference type="PANTHER" id="PTHR33529">
    <property type="entry name" value="SLR0882 PROTEIN-RELATED"/>
    <property type="match status" value="1"/>
</dbReference>
<evidence type="ECO:0000313" key="11">
    <source>
        <dbReference type="Proteomes" id="UP000250086"/>
    </source>
</evidence>
<comment type="subcellular location">
    <subcellularLocation>
        <location evidence="2">Cell membrane</location>
        <topology evidence="2">Multi-pass membrane protein</topology>
    </subcellularLocation>
</comment>
<name>A0A2X0WE83_9GAMM</name>
<dbReference type="NCBIfam" id="TIGR04408">
    <property type="entry name" value="LptG_lptG"/>
    <property type="match status" value="1"/>
</dbReference>
<dbReference type="InterPro" id="IPR005495">
    <property type="entry name" value="LptG/LptF_permease"/>
</dbReference>
<proteinExistence type="inferred from homology"/>
<evidence type="ECO:0000256" key="6">
    <source>
        <dbReference type="ARBA" id="ARBA00022989"/>
    </source>
</evidence>
<comment type="function">
    <text evidence="1">Part of the ABC transporter complex LptBFG involved in the translocation of lipopolysaccharide (LPS) from the inner membrane to the outer membrane.</text>
</comment>